<dbReference type="PANTHER" id="PTHR30472">
    <property type="entry name" value="FERRIC ENTEROBACTIN TRANSPORT SYSTEM PERMEASE PROTEIN"/>
    <property type="match status" value="1"/>
</dbReference>
<dbReference type="SUPFAM" id="SSF81345">
    <property type="entry name" value="ABC transporter involved in vitamin B12 uptake, BtuC"/>
    <property type="match status" value="1"/>
</dbReference>
<dbReference type="GO" id="GO:0005886">
    <property type="term" value="C:plasma membrane"/>
    <property type="evidence" value="ECO:0007669"/>
    <property type="project" value="UniProtKB-SubCell"/>
</dbReference>
<dbReference type="CDD" id="cd06550">
    <property type="entry name" value="TM_ABC_iron-siderophores_like"/>
    <property type="match status" value="1"/>
</dbReference>
<dbReference type="PATRIC" id="fig|28037.99.peg.578"/>
<dbReference type="GO" id="GO:0022857">
    <property type="term" value="F:transmembrane transporter activity"/>
    <property type="evidence" value="ECO:0007669"/>
    <property type="project" value="InterPro"/>
</dbReference>
<comment type="similarity">
    <text evidence="2">Belongs to the binding-protein-dependent transport system permease family. FecCD subfamily.</text>
</comment>
<evidence type="ECO:0000313" key="10">
    <source>
        <dbReference type="Proteomes" id="UP000028093"/>
    </source>
</evidence>
<evidence type="ECO:0000256" key="6">
    <source>
        <dbReference type="ARBA" id="ARBA00022989"/>
    </source>
</evidence>
<dbReference type="EMBL" id="JPFT01000005">
    <property type="protein sequence ID" value="KEQ32746.1"/>
    <property type="molecule type" value="Genomic_DNA"/>
</dbReference>
<feature type="transmembrane region" description="Helical" evidence="8">
    <location>
        <begin position="293"/>
        <end position="315"/>
    </location>
</feature>
<proteinExistence type="inferred from homology"/>
<dbReference type="InterPro" id="IPR000522">
    <property type="entry name" value="ABC_transptr_permease_BtuC"/>
</dbReference>
<keyword evidence="5 8" id="KW-0812">Transmembrane</keyword>
<reference evidence="9 10" key="1">
    <citation type="submission" date="2014-05" db="EMBL/GenBank/DDBJ databases">
        <authorList>
            <person name="Daugherty S.C."/>
            <person name="Tallon L.J."/>
            <person name="Sadzewicz L."/>
            <person name="Kilian M."/>
            <person name="Tettelin H."/>
        </authorList>
    </citation>
    <scope>NUCLEOTIDE SEQUENCE [LARGE SCALE GENOMIC DNA]</scope>
    <source>
        <strain evidence="9 10">SK1126</strain>
    </source>
</reference>
<dbReference type="Proteomes" id="UP000028093">
    <property type="component" value="Unassembled WGS sequence"/>
</dbReference>
<feature type="transmembrane region" description="Helical" evidence="8">
    <location>
        <begin position="107"/>
        <end position="125"/>
    </location>
</feature>
<name>A0A081PPX3_STRMT</name>
<comment type="caution">
    <text evidence="9">The sequence shown here is derived from an EMBL/GenBank/DDBJ whole genome shotgun (WGS) entry which is preliminary data.</text>
</comment>
<keyword evidence="4" id="KW-1003">Cell membrane</keyword>
<evidence type="ECO:0000256" key="3">
    <source>
        <dbReference type="ARBA" id="ARBA00022448"/>
    </source>
</evidence>
<feature type="transmembrane region" description="Helical" evidence="8">
    <location>
        <begin position="321"/>
        <end position="340"/>
    </location>
</feature>
<keyword evidence="6 8" id="KW-1133">Transmembrane helix</keyword>
<feature type="transmembrane region" description="Helical" evidence="8">
    <location>
        <begin position="204"/>
        <end position="222"/>
    </location>
</feature>
<evidence type="ECO:0000256" key="7">
    <source>
        <dbReference type="ARBA" id="ARBA00023136"/>
    </source>
</evidence>
<comment type="subcellular location">
    <subcellularLocation>
        <location evidence="1">Cell membrane</location>
        <topology evidence="1">Multi-pass membrane protein</topology>
    </subcellularLocation>
</comment>
<protein>
    <submittedName>
        <fullName evidence="9">FecCD transport family protein</fullName>
    </submittedName>
</protein>
<dbReference type="InterPro" id="IPR037294">
    <property type="entry name" value="ABC_BtuC-like"/>
</dbReference>
<organism evidence="9 10">
    <name type="scientific">Streptococcus mitis</name>
    <dbReference type="NCBI Taxonomy" id="28037"/>
    <lineage>
        <taxon>Bacteria</taxon>
        <taxon>Bacillati</taxon>
        <taxon>Bacillota</taxon>
        <taxon>Bacilli</taxon>
        <taxon>Lactobacillales</taxon>
        <taxon>Streptococcaceae</taxon>
        <taxon>Streptococcus</taxon>
        <taxon>Streptococcus mitis group</taxon>
    </lineage>
</organism>
<dbReference type="RefSeq" id="WP_033681512.1">
    <property type="nucleotide sequence ID" value="NZ_JPFT01000005.1"/>
</dbReference>
<evidence type="ECO:0000256" key="1">
    <source>
        <dbReference type="ARBA" id="ARBA00004651"/>
    </source>
</evidence>
<evidence type="ECO:0000256" key="5">
    <source>
        <dbReference type="ARBA" id="ARBA00022692"/>
    </source>
</evidence>
<dbReference type="PANTHER" id="PTHR30472:SF25">
    <property type="entry name" value="ABC TRANSPORTER PERMEASE PROTEIN MJ0876-RELATED"/>
    <property type="match status" value="1"/>
</dbReference>
<dbReference type="GO" id="GO:0033214">
    <property type="term" value="P:siderophore-iron import into cell"/>
    <property type="evidence" value="ECO:0007669"/>
    <property type="project" value="TreeGrafter"/>
</dbReference>
<evidence type="ECO:0000256" key="2">
    <source>
        <dbReference type="ARBA" id="ARBA00007935"/>
    </source>
</evidence>
<dbReference type="FunFam" id="1.10.3470.10:FF:000001">
    <property type="entry name" value="Vitamin B12 ABC transporter permease BtuC"/>
    <property type="match status" value="1"/>
</dbReference>
<dbReference type="Gene3D" id="1.10.3470.10">
    <property type="entry name" value="ABC transporter involved in vitamin B12 uptake, BtuC"/>
    <property type="match status" value="1"/>
</dbReference>
<keyword evidence="3" id="KW-0813">Transport</keyword>
<dbReference type="AlphaFoldDB" id="A0A081PPX3"/>
<evidence type="ECO:0000256" key="8">
    <source>
        <dbReference type="SAM" id="Phobius"/>
    </source>
</evidence>
<feature type="transmembrane region" description="Helical" evidence="8">
    <location>
        <begin position="131"/>
        <end position="149"/>
    </location>
</feature>
<keyword evidence="7 8" id="KW-0472">Membrane</keyword>
<gene>
    <name evidence="9" type="ORF">SK1126_0649</name>
</gene>
<evidence type="ECO:0000256" key="4">
    <source>
        <dbReference type="ARBA" id="ARBA00022475"/>
    </source>
</evidence>
<evidence type="ECO:0000313" key="9">
    <source>
        <dbReference type="EMBL" id="KEQ32746.1"/>
    </source>
</evidence>
<dbReference type="Pfam" id="PF01032">
    <property type="entry name" value="FecCD"/>
    <property type="match status" value="1"/>
</dbReference>
<feature type="transmembrane region" description="Helical" evidence="8">
    <location>
        <begin position="161"/>
        <end position="184"/>
    </location>
</feature>
<sequence>MLSKFSGSRQDQQFVLLLGILLGILGISLFLAVSMGSVAIDLGDTYRIILSRLGFPLEIGEVSKSTLAIVWNMRFPRVLLGLIVGAGLSMCGSVMQSTVNNPIAEPYVLGISAGATLGATLSIILGLKVMISLGAFLGAILATIAVLIIASMQGRMTTSSLILSGTVVNALFLAFSNFIISVGANADSVMTIKFWTMGSLAGTYWADLVLPTIVVGMAFLFFSTQYRVFNAMMMGDEAALTLGIPLRFYWYLYVTMVAVLTAVLVATCGIIGFVGLITPHLARGLVGTNYKRLFPVATLLGALFVIWADVLSRIIIPNAELPIGIFTALVGAPFFIYIVGGRRREVRV</sequence>
<feature type="transmembrane region" description="Helical" evidence="8">
    <location>
        <begin position="14"/>
        <end position="40"/>
    </location>
</feature>
<feature type="transmembrane region" description="Helical" evidence="8">
    <location>
        <begin position="258"/>
        <end position="281"/>
    </location>
</feature>
<accession>A0A081PPX3</accession>
<feature type="transmembrane region" description="Helical" evidence="8">
    <location>
        <begin position="75"/>
        <end position="95"/>
    </location>
</feature>